<reference evidence="3" key="1">
    <citation type="journal article" date="2014" name="Front. Microbiol.">
        <title>High frequency of phylogenetically diverse reductive dehalogenase-homologous genes in deep subseafloor sedimentary metagenomes.</title>
        <authorList>
            <person name="Kawai M."/>
            <person name="Futagami T."/>
            <person name="Toyoda A."/>
            <person name="Takaki Y."/>
            <person name="Nishi S."/>
            <person name="Hori S."/>
            <person name="Arai W."/>
            <person name="Tsubouchi T."/>
            <person name="Morono Y."/>
            <person name="Uchiyama I."/>
            <person name="Ito T."/>
            <person name="Fujiyama A."/>
            <person name="Inagaki F."/>
            <person name="Takami H."/>
        </authorList>
    </citation>
    <scope>NUCLEOTIDE SEQUENCE</scope>
    <source>
        <strain evidence="3">Expedition CK06-06</strain>
    </source>
</reference>
<evidence type="ECO:0000313" key="3">
    <source>
        <dbReference type="EMBL" id="GAH04063.1"/>
    </source>
</evidence>
<evidence type="ECO:0000256" key="1">
    <source>
        <dbReference type="SAM" id="Coils"/>
    </source>
</evidence>
<proteinExistence type="predicted"/>
<organism evidence="3">
    <name type="scientific">marine sediment metagenome</name>
    <dbReference type="NCBI Taxonomy" id="412755"/>
    <lineage>
        <taxon>unclassified sequences</taxon>
        <taxon>metagenomes</taxon>
        <taxon>ecological metagenomes</taxon>
    </lineage>
</organism>
<gene>
    <name evidence="3" type="ORF">S01H4_42129</name>
</gene>
<evidence type="ECO:0000256" key="2">
    <source>
        <dbReference type="SAM" id="MobiDB-lite"/>
    </source>
</evidence>
<comment type="caution">
    <text evidence="3">The sequence shown here is derived from an EMBL/GenBank/DDBJ whole genome shotgun (WGS) entry which is preliminary data.</text>
</comment>
<protein>
    <submittedName>
        <fullName evidence="3">Uncharacterized protein</fullName>
    </submittedName>
</protein>
<feature type="non-terminal residue" evidence="3">
    <location>
        <position position="198"/>
    </location>
</feature>
<sequence length="198" mass="23676">MVKLSEQIRPMGRVTRTQRQLEQQERTRRLLENRERFERLKTEAEEVQKTKLSKAKTIEEFEEEYKKLRPEIQQFFSSPQELKQQKTQRIEKSRVEIKLKIQRTEADLEKAKADFEKSKTEIPKLDPSERANFKKDITEDFRERQAFLSERSTGLREGLSRLEVGEDISSIDIERFAKSKGAFAEEKEKERSKRLREP</sequence>
<feature type="region of interest" description="Disordered" evidence="2">
    <location>
        <begin position="1"/>
        <end position="27"/>
    </location>
</feature>
<keyword evidence="1" id="KW-0175">Coiled coil</keyword>
<dbReference type="AlphaFoldDB" id="X1E5Y5"/>
<feature type="coiled-coil region" evidence="1">
    <location>
        <begin position="94"/>
        <end position="121"/>
    </location>
</feature>
<dbReference type="EMBL" id="BART01023106">
    <property type="protein sequence ID" value="GAH04063.1"/>
    <property type="molecule type" value="Genomic_DNA"/>
</dbReference>
<accession>X1E5Y5</accession>
<name>X1E5Y5_9ZZZZ</name>